<gene>
    <name evidence="1" type="ORF">GCM10008906_14740</name>
</gene>
<organism evidence="1 2">
    <name type="scientific">Clostridium oceanicum</name>
    <dbReference type="NCBI Taxonomy" id="1543"/>
    <lineage>
        <taxon>Bacteria</taxon>
        <taxon>Bacillati</taxon>
        <taxon>Bacillota</taxon>
        <taxon>Clostridia</taxon>
        <taxon>Eubacteriales</taxon>
        <taxon>Clostridiaceae</taxon>
        <taxon>Clostridium</taxon>
    </lineage>
</organism>
<dbReference type="EMBL" id="BAAACG010000008">
    <property type="protein sequence ID" value="GAA0737952.1"/>
    <property type="molecule type" value="Genomic_DNA"/>
</dbReference>
<sequence>MSEIINFNEIKNKATDKDLDKFEQYVYGLYDSMATGKLSITDIMTKIKDYMEKNNVSEEKFINIQKKMMDKYADMYGVDFKDIESQMKSMGVDPKSMGINMENLNYESFRKTLSFHDKYSIKTQMKKLSLYKIKNNINDLDIEMNEEEVTLKSSKKIDLNDSELNEFLCSYKKLFKEKPLNIRVCENTSSYDY</sequence>
<evidence type="ECO:0000313" key="1">
    <source>
        <dbReference type="EMBL" id="GAA0737952.1"/>
    </source>
</evidence>
<reference evidence="2" key="1">
    <citation type="journal article" date="2019" name="Int. J. Syst. Evol. Microbiol.">
        <title>The Global Catalogue of Microorganisms (GCM) 10K type strain sequencing project: providing services to taxonomists for standard genome sequencing and annotation.</title>
        <authorList>
            <consortium name="The Broad Institute Genomics Platform"/>
            <consortium name="The Broad Institute Genome Sequencing Center for Infectious Disease"/>
            <person name="Wu L."/>
            <person name="Ma J."/>
        </authorList>
    </citation>
    <scope>NUCLEOTIDE SEQUENCE [LARGE SCALE GENOMIC DNA]</scope>
    <source>
        <strain evidence="2">JCM 1407</strain>
    </source>
</reference>
<dbReference type="Pfam" id="PF12983">
    <property type="entry name" value="DUF3867"/>
    <property type="match status" value="1"/>
</dbReference>
<dbReference type="InterPro" id="IPR024218">
    <property type="entry name" value="DUF3867"/>
</dbReference>
<keyword evidence="2" id="KW-1185">Reference proteome</keyword>
<protein>
    <submittedName>
        <fullName evidence="1">DUF3867 domain-containing protein</fullName>
    </submittedName>
</protein>
<name>A0ABP3UN86_9CLOT</name>
<accession>A0ABP3UN86</accession>
<proteinExistence type="predicted"/>
<dbReference type="Proteomes" id="UP001501510">
    <property type="component" value="Unassembled WGS sequence"/>
</dbReference>
<evidence type="ECO:0000313" key="2">
    <source>
        <dbReference type="Proteomes" id="UP001501510"/>
    </source>
</evidence>
<comment type="caution">
    <text evidence="1">The sequence shown here is derived from an EMBL/GenBank/DDBJ whole genome shotgun (WGS) entry which is preliminary data.</text>
</comment>
<dbReference type="RefSeq" id="WP_343760386.1">
    <property type="nucleotide sequence ID" value="NZ_BAAACG010000008.1"/>
</dbReference>